<dbReference type="Gene3D" id="3.30.420.40">
    <property type="match status" value="1"/>
</dbReference>
<keyword evidence="3" id="KW-0418">Kinase</keyword>
<comment type="caution">
    <text evidence="5">The sequence shown here is derived from an EMBL/GenBank/DDBJ whole genome shotgun (WGS) entry which is preliminary data.</text>
</comment>
<evidence type="ECO:0000256" key="3">
    <source>
        <dbReference type="ARBA" id="ARBA00022777"/>
    </source>
</evidence>
<dbReference type="EMBL" id="VCEB01000008">
    <property type="protein sequence ID" value="KAB0374308.1"/>
    <property type="molecule type" value="Genomic_DNA"/>
</dbReference>
<protein>
    <recommendedName>
        <fullName evidence="4">Carbohydrate kinase FGGY N-terminal domain-containing protein</fullName>
    </recommendedName>
</protein>
<proteinExistence type="inferred from homology"/>
<dbReference type="Proteomes" id="UP000326062">
    <property type="component" value="Chromosome 7"/>
</dbReference>
<organism evidence="5 6">
    <name type="scientific">Muntiacus reevesi</name>
    <name type="common">Reeves' muntjac</name>
    <name type="synonym">Cervus reevesi</name>
    <dbReference type="NCBI Taxonomy" id="9886"/>
    <lineage>
        <taxon>Eukaryota</taxon>
        <taxon>Metazoa</taxon>
        <taxon>Chordata</taxon>
        <taxon>Craniata</taxon>
        <taxon>Vertebrata</taxon>
        <taxon>Euteleostomi</taxon>
        <taxon>Mammalia</taxon>
        <taxon>Eutheria</taxon>
        <taxon>Laurasiatheria</taxon>
        <taxon>Artiodactyla</taxon>
        <taxon>Ruminantia</taxon>
        <taxon>Pecora</taxon>
        <taxon>Cervidae</taxon>
        <taxon>Muntiacinae</taxon>
        <taxon>Muntiacus</taxon>
    </lineage>
</organism>
<dbReference type="GO" id="GO:0006641">
    <property type="term" value="P:triglyceride metabolic process"/>
    <property type="evidence" value="ECO:0007669"/>
    <property type="project" value="TreeGrafter"/>
</dbReference>
<dbReference type="GO" id="GO:0006071">
    <property type="term" value="P:glycerol metabolic process"/>
    <property type="evidence" value="ECO:0007669"/>
    <property type="project" value="TreeGrafter"/>
</dbReference>
<sequence>MSEQPTIPEQSAPDSRRAGFVLGMDVGSSVIRCHVYDRAARICGSSAQKVESLYPQAGWVEIDPDALWLQFVAVIKESVKGNWIYKSRDGNVKTGKHFHNFISWQDLRAIELVKSWNNSLLMKLIHSSCRVLHFFTRSKQFLAASLFTFTTQHVSLRLAWILQNLTEVRKDFVKVNELKCTYHSNTVALCVTFSFHFCNLHVYSSALHLAFFAGIFSNFAFTSGVQIQSLISMPLPKKENAKTLKTNKNFTKDKEEHFIIIRYTFFLRVYGSFSRIDYILHHNTVSVQKLYKVFL</sequence>
<dbReference type="GO" id="GO:0016301">
    <property type="term" value="F:kinase activity"/>
    <property type="evidence" value="ECO:0007669"/>
    <property type="project" value="UniProtKB-KW"/>
</dbReference>
<dbReference type="InterPro" id="IPR018484">
    <property type="entry name" value="FGGY_N"/>
</dbReference>
<gene>
    <name evidence="5" type="ORF">FD755_014564</name>
</gene>
<dbReference type="PANTHER" id="PTHR10196:SF68">
    <property type="entry name" value="GLYCEROL KINASE 5-RELATED"/>
    <property type="match status" value="1"/>
</dbReference>
<evidence type="ECO:0000313" key="5">
    <source>
        <dbReference type="EMBL" id="KAB0374308.1"/>
    </source>
</evidence>
<dbReference type="AlphaFoldDB" id="A0A5N3XMM5"/>
<feature type="domain" description="Carbohydrate kinase FGGY N-terminal" evidence="4">
    <location>
        <begin position="21"/>
        <end position="80"/>
    </location>
</feature>
<accession>A0A5N3XMM5</accession>
<evidence type="ECO:0000313" key="6">
    <source>
        <dbReference type="Proteomes" id="UP000326062"/>
    </source>
</evidence>
<dbReference type="PANTHER" id="PTHR10196">
    <property type="entry name" value="SUGAR KINASE"/>
    <property type="match status" value="1"/>
</dbReference>
<dbReference type="SUPFAM" id="SSF53067">
    <property type="entry name" value="Actin-like ATPase domain"/>
    <property type="match status" value="1"/>
</dbReference>
<dbReference type="GO" id="GO:0005739">
    <property type="term" value="C:mitochondrion"/>
    <property type="evidence" value="ECO:0007669"/>
    <property type="project" value="TreeGrafter"/>
</dbReference>
<reference evidence="5 6" key="1">
    <citation type="submission" date="2019-06" db="EMBL/GenBank/DDBJ databases">
        <title>Discovery of a novel chromosome fission-fusion reversal in muntjac.</title>
        <authorList>
            <person name="Mudd A.B."/>
            <person name="Bredeson J.V."/>
            <person name="Baum R."/>
            <person name="Hockemeyer D."/>
            <person name="Rokhsar D.S."/>
        </authorList>
    </citation>
    <scope>NUCLEOTIDE SEQUENCE [LARGE SCALE GENOMIC DNA]</scope>
    <source>
        <strain evidence="5">UCam_UCB_Mr</strain>
        <tissue evidence="5">Fibroblast cell line</tissue>
    </source>
</reference>
<dbReference type="GO" id="GO:0046167">
    <property type="term" value="P:glycerol-3-phosphate biosynthetic process"/>
    <property type="evidence" value="ECO:0007669"/>
    <property type="project" value="TreeGrafter"/>
</dbReference>
<evidence type="ECO:0000256" key="2">
    <source>
        <dbReference type="ARBA" id="ARBA00022679"/>
    </source>
</evidence>
<keyword evidence="6" id="KW-1185">Reference proteome</keyword>
<evidence type="ECO:0000256" key="1">
    <source>
        <dbReference type="ARBA" id="ARBA00009156"/>
    </source>
</evidence>
<dbReference type="Pfam" id="PF00370">
    <property type="entry name" value="FGGY_N"/>
    <property type="match status" value="1"/>
</dbReference>
<keyword evidence="2" id="KW-0808">Transferase</keyword>
<evidence type="ECO:0000259" key="4">
    <source>
        <dbReference type="Pfam" id="PF00370"/>
    </source>
</evidence>
<comment type="similarity">
    <text evidence="1">Belongs to the FGGY kinase family.</text>
</comment>
<dbReference type="InterPro" id="IPR043129">
    <property type="entry name" value="ATPase_NBD"/>
</dbReference>
<name>A0A5N3XMM5_MUNRE</name>